<sequence>ISASGGYMRSQKELSILSDAQKGALSGLGTSLSGPLQQAAQVIAQLHPELAGQLPALGQSLVGALDGAGQSLVDAFRTDTRNMYAGALTLT</sequence>
<organism evidence="1 2">
    <name type="scientific">Phocaeicola vulgatus</name>
    <name type="common">Bacteroides vulgatus</name>
    <dbReference type="NCBI Taxonomy" id="821"/>
    <lineage>
        <taxon>Bacteria</taxon>
        <taxon>Pseudomonadati</taxon>
        <taxon>Bacteroidota</taxon>
        <taxon>Bacteroidia</taxon>
        <taxon>Bacteroidales</taxon>
        <taxon>Bacteroidaceae</taxon>
        <taxon>Phocaeicola</taxon>
    </lineage>
</organism>
<feature type="non-terminal residue" evidence="1">
    <location>
        <position position="1"/>
    </location>
</feature>
<evidence type="ECO:0000313" key="1">
    <source>
        <dbReference type="EMBL" id="NVB76728.1"/>
    </source>
</evidence>
<comment type="caution">
    <text evidence="1">The sequence shown here is derived from an EMBL/GenBank/DDBJ whole genome shotgun (WGS) entry which is preliminary data.</text>
</comment>
<reference evidence="1 2" key="2">
    <citation type="submission" date="2020-07" db="EMBL/GenBank/DDBJ databases">
        <title>Bacterial metabolism rescues the inhibition of intestinal drug absorption by food and drug additives.</title>
        <authorList>
            <person name="Zou L."/>
            <person name="Spanogiannopoulos P."/>
            <person name="Chien H.-C."/>
            <person name="Pieper L.M."/>
            <person name="Cai W."/>
            <person name="Khuri N."/>
            <person name="Pottel J."/>
            <person name="Vora B."/>
            <person name="Ni Z."/>
            <person name="Tsakalozou E."/>
            <person name="Zhang W."/>
            <person name="Shoichet B.K."/>
            <person name="Giacomini K.M."/>
            <person name="Turnbaugh P.J."/>
        </authorList>
    </citation>
    <scope>NUCLEOTIDE SEQUENCE [LARGE SCALE GENOMIC DNA]</scope>
    <source>
        <strain evidence="1 2">B33</strain>
    </source>
</reference>
<accession>A0A7Y6PJ36</accession>
<keyword evidence="1" id="KW-0378">Hydrolase</keyword>
<proteinExistence type="predicted"/>
<reference evidence="1 2" key="1">
    <citation type="submission" date="2020-04" db="EMBL/GenBank/DDBJ databases">
        <authorList>
            <person name="Pieper L."/>
        </authorList>
    </citation>
    <scope>NUCLEOTIDE SEQUENCE [LARGE SCALE GENOMIC DNA]</scope>
    <source>
        <strain evidence="1 2">B33</strain>
    </source>
</reference>
<evidence type="ECO:0000313" key="2">
    <source>
        <dbReference type="Proteomes" id="UP000524321"/>
    </source>
</evidence>
<dbReference type="GO" id="GO:0006508">
    <property type="term" value="P:proteolysis"/>
    <property type="evidence" value="ECO:0007669"/>
    <property type="project" value="UniProtKB-KW"/>
</dbReference>
<feature type="non-terminal residue" evidence="1">
    <location>
        <position position="91"/>
    </location>
</feature>
<gene>
    <name evidence="1" type="ORF">HUV05_25170</name>
</gene>
<dbReference type="AlphaFoldDB" id="A0A7Y6PJ36"/>
<protein>
    <submittedName>
        <fullName evidence="1">Alkaline protease</fullName>
    </submittedName>
</protein>
<dbReference type="GO" id="GO:0008233">
    <property type="term" value="F:peptidase activity"/>
    <property type="evidence" value="ECO:0007669"/>
    <property type="project" value="UniProtKB-KW"/>
</dbReference>
<dbReference type="Proteomes" id="UP000524321">
    <property type="component" value="Unassembled WGS sequence"/>
</dbReference>
<dbReference type="EMBL" id="JABWDJ010000803">
    <property type="protein sequence ID" value="NVB76728.1"/>
    <property type="molecule type" value="Genomic_DNA"/>
</dbReference>
<keyword evidence="1" id="KW-0645">Protease</keyword>
<name>A0A7Y6PJ36_PHOVU</name>